<dbReference type="InterPro" id="IPR001303">
    <property type="entry name" value="Aldolase_II/adducin_N"/>
</dbReference>
<dbReference type="Proteomes" id="UP000507962">
    <property type="component" value="Unassembled WGS sequence"/>
</dbReference>
<feature type="domain" description="Class II aldolase/adducin N-terminal" evidence="3">
    <location>
        <begin position="8"/>
        <end position="185"/>
    </location>
</feature>
<dbReference type="InterPro" id="IPR050197">
    <property type="entry name" value="Aldolase_class_II_sugar_metab"/>
</dbReference>
<evidence type="ECO:0000256" key="1">
    <source>
        <dbReference type="ARBA" id="ARBA00022723"/>
    </source>
</evidence>
<dbReference type="AlphaFoldDB" id="A0A4U8YVN6"/>
<evidence type="ECO:0000256" key="2">
    <source>
        <dbReference type="ARBA" id="ARBA00023239"/>
    </source>
</evidence>
<proteinExistence type="predicted"/>
<dbReference type="EMBL" id="CAADHO010000007">
    <property type="protein sequence ID" value="VFQ46032.1"/>
    <property type="molecule type" value="Genomic_DNA"/>
</dbReference>
<dbReference type="RefSeq" id="WP_180143272.1">
    <property type="nucleotide sequence ID" value="NZ_CAADHO010000007.1"/>
</dbReference>
<dbReference type="SMART" id="SM01007">
    <property type="entry name" value="Aldolase_II"/>
    <property type="match status" value="1"/>
</dbReference>
<dbReference type="InterPro" id="IPR036409">
    <property type="entry name" value="Aldolase_II/adducin_N_sf"/>
</dbReference>
<accession>A0A4U8YVN6</accession>
<gene>
    <name evidence="4" type="ORF">MSL71_36950</name>
</gene>
<dbReference type="PANTHER" id="PTHR22789:SF0">
    <property type="entry name" value="3-OXO-TETRONATE 4-PHOSPHATE DECARBOXYLASE-RELATED"/>
    <property type="match status" value="1"/>
</dbReference>
<name>A0A4U8YVN6_9BACT</name>
<dbReference type="Pfam" id="PF00596">
    <property type="entry name" value="Aldolase_II"/>
    <property type="match status" value="1"/>
</dbReference>
<evidence type="ECO:0000259" key="3">
    <source>
        <dbReference type="SMART" id="SM01007"/>
    </source>
</evidence>
<keyword evidence="5" id="KW-1185">Reference proteome</keyword>
<evidence type="ECO:0000313" key="5">
    <source>
        <dbReference type="Proteomes" id="UP000507962"/>
    </source>
</evidence>
<dbReference type="GO" id="GO:0019323">
    <property type="term" value="P:pentose catabolic process"/>
    <property type="evidence" value="ECO:0007669"/>
    <property type="project" value="TreeGrafter"/>
</dbReference>
<dbReference type="PANTHER" id="PTHR22789">
    <property type="entry name" value="FUCULOSE PHOSPHATE ALDOLASE"/>
    <property type="match status" value="1"/>
</dbReference>
<reference evidence="4 5" key="1">
    <citation type="submission" date="2019-03" db="EMBL/GenBank/DDBJ databases">
        <authorList>
            <person name="Nijsse B."/>
        </authorList>
    </citation>
    <scope>NUCLEOTIDE SEQUENCE [LARGE SCALE GENOMIC DNA]</scope>
    <source>
        <strain evidence="4">Desulfoluna butyratoxydans MSL71</strain>
    </source>
</reference>
<evidence type="ECO:0000313" key="4">
    <source>
        <dbReference type="EMBL" id="VFQ46032.1"/>
    </source>
</evidence>
<protein>
    <submittedName>
        <fullName evidence="4">Class ii aldolase/adducin n-terminal</fullName>
    </submittedName>
</protein>
<keyword evidence="1" id="KW-0479">Metal-binding</keyword>
<dbReference type="SUPFAM" id="SSF53639">
    <property type="entry name" value="AraD/HMP-PK domain-like"/>
    <property type="match status" value="1"/>
</dbReference>
<dbReference type="GO" id="GO:0016832">
    <property type="term" value="F:aldehyde-lyase activity"/>
    <property type="evidence" value="ECO:0007669"/>
    <property type="project" value="TreeGrafter"/>
</dbReference>
<keyword evidence="2" id="KW-0456">Lyase</keyword>
<sequence length="212" mass="23093">MELSQARDIVYQAGLDLVKEGLVARTWGNISLRLDDHSFVITPSGRNYETLTAEEIVAVRINDLTHQGDVKPSSEKGMHAEVYRRRPEINAVVHTHQRHASTVAAARKEVTGLSEDHARLLGKSVRCAAYALPGTKKLMKAAGQALEEGRHAALLANHGALCVGSTMEAAFRVALELEGACESFIAEAFARHYGTRASTMEEMHACYLTTAP</sequence>
<dbReference type="GO" id="GO:0046872">
    <property type="term" value="F:metal ion binding"/>
    <property type="evidence" value="ECO:0007669"/>
    <property type="project" value="UniProtKB-KW"/>
</dbReference>
<organism evidence="4 5">
    <name type="scientific">Desulfoluna butyratoxydans</name>
    <dbReference type="NCBI Taxonomy" id="231438"/>
    <lineage>
        <taxon>Bacteria</taxon>
        <taxon>Pseudomonadati</taxon>
        <taxon>Thermodesulfobacteriota</taxon>
        <taxon>Desulfobacteria</taxon>
        <taxon>Desulfobacterales</taxon>
        <taxon>Desulfolunaceae</taxon>
        <taxon>Desulfoluna</taxon>
    </lineage>
</organism>
<dbReference type="GO" id="GO:0005829">
    <property type="term" value="C:cytosol"/>
    <property type="evidence" value="ECO:0007669"/>
    <property type="project" value="TreeGrafter"/>
</dbReference>
<dbReference type="Gene3D" id="3.40.225.10">
    <property type="entry name" value="Class II aldolase/adducin N-terminal domain"/>
    <property type="match status" value="1"/>
</dbReference>